<feature type="non-terminal residue" evidence="2">
    <location>
        <position position="55"/>
    </location>
</feature>
<evidence type="ECO:0000313" key="2">
    <source>
        <dbReference type="EMBL" id="SVD81585.1"/>
    </source>
</evidence>
<feature type="coiled-coil region" evidence="1">
    <location>
        <begin position="20"/>
        <end position="47"/>
    </location>
</feature>
<organism evidence="2">
    <name type="scientific">marine metagenome</name>
    <dbReference type="NCBI Taxonomy" id="408172"/>
    <lineage>
        <taxon>unclassified sequences</taxon>
        <taxon>metagenomes</taxon>
        <taxon>ecological metagenomes</taxon>
    </lineage>
</organism>
<keyword evidence="1" id="KW-0175">Coiled coil</keyword>
<evidence type="ECO:0000256" key="1">
    <source>
        <dbReference type="SAM" id="Coils"/>
    </source>
</evidence>
<reference evidence="2" key="1">
    <citation type="submission" date="2018-05" db="EMBL/GenBank/DDBJ databases">
        <authorList>
            <person name="Lanie J.A."/>
            <person name="Ng W.-L."/>
            <person name="Kazmierczak K.M."/>
            <person name="Andrzejewski T.M."/>
            <person name="Davidsen T.M."/>
            <person name="Wayne K.J."/>
            <person name="Tettelin H."/>
            <person name="Glass J.I."/>
            <person name="Rusch D."/>
            <person name="Podicherti R."/>
            <person name="Tsui H.-C.T."/>
            <person name="Winkler M.E."/>
        </authorList>
    </citation>
    <scope>NUCLEOTIDE SEQUENCE</scope>
</reference>
<protein>
    <submittedName>
        <fullName evidence="2">Uncharacterized protein</fullName>
    </submittedName>
</protein>
<gene>
    <name evidence="2" type="ORF">METZ01_LOCUS434439</name>
</gene>
<sequence length="55" mass="5813">MMKQFALTFALLCSVALGQAQTFEAAAASAKSDLDKALAELSALEKKIADEKIPL</sequence>
<dbReference type="EMBL" id="UINC01175124">
    <property type="protein sequence ID" value="SVD81585.1"/>
    <property type="molecule type" value="Genomic_DNA"/>
</dbReference>
<accession>A0A382YFG7</accession>
<proteinExistence type="predicted"/>
<name>A0A382YFG7_9ZZZZ</name>
<dbReference type="AlphaFoldDB" id="A0A382YFG7"/>